<dbReference type="EMBL" id="SSTF01000019">
    <property type="protein sequence ID" value="THG24946.1"/>
    <property type="molecule type" value="Genomic_DNA"/>
</dbReference>
<dbReference type="PROSITE" id="PS50943">
    <property type="entry name" value="HTH_CROC1"/>
    <property type="match status" value="1"/>
</dbReference>
<dbReference type="Gene3D" id="1.10.260.40">
    <property type="entry name" value="lambda repressor-like DNA-binding domains"/>
    <property type="match status" value="1"/>
</dbReference>
<protein>
    <submittedName>
        <fullName evidence="2">Helix-turn-helix transcriptional regulator</fullName>
    </submittedName>
</protein>
<dbReference type="GO" id="GO:0003677">
    <property type="term" value="F:DNA binding"/>
    <property type="evidence" value="ECO:0007669"/>
    <property type="project" value="InterPro"/>
</dbReference>
<dbReference type="Proteomes" id="UP000306798">
    <property type="component" value="Unassembled WGS sequence"/>
</dbReference>
<dbReference type="InterPro" id="IPR010982">
    <property type="entry name" value="Lambda_DNA-bd_dom_sf"/>
</dbReference>
<gene>
    <name evidence="2" type="ORF">E5991_06890</name>
</gene>
<evidence type="ECO:0000313" key="2">
    <source>
        <dbReference type="EMBL" id="THG24946.1"/>
    </source>
</evidence>
<proteinExistence type="predicted"/>
<dbReference type="AlphaFoldDB" id="A0A4S4F872"/>
<feature type="domain" description="HTH cro/C1-type" evidence="1">
    <location>
        <begin position="36"/>
        <end position="90"/>
    </location>
</feature>
<evidence type="ECO:0000313" key="3">
    <source>
        <dbReference type="Proteomes" id="UP000306798"/>
    </source>
</evidence>
<name>A0A4S4F872_9BIFI</name>
<reference evidence="2 3" key="1">
    <citation type="submission" date="2019-04" db="EMBL/GenBank/DDBJ databases">
        <title>Microbes associate with the intestines of laboratory mice.</title>
        <authorList>
            <person name="Navarre W."/>
            <person name="Wong E."/>
            <person name="Huang K.C."/>
            <person name="Tropini C."/>
            <person name="Ng K."/>
            <person name="Yu B."/>
        </authorList>
    </citation>
    <scope>NUCLEOTIDE SEQUENCE [LARGE SCALE GENOMIC DNA]</scope>
    <source>
        <strain evidence="2 3">NM87_A27A</strain>
    </source>
</reference>
<evidence type="ECO:0000259" key="1">
    <source>
        <dbReference type="PROSITE" id="PS50943"/>
    </source>
</evidence>
<dbReference type="CDD" id="cd00093">
    <property type="entry name" value="HTH_XRE"/>
    <property type="match status" value="1"/>
</dbReference>
<organism evidence="2 3">
    <name type="scientific">Bifidobacterium pseudolongum</name>
    <dbReference type="NCBI Taxonomy" id="1694"/>
    <lineage>
        <taxon>Bacteria</taxon>
        <taxon>Bacillati</taxon>
        <taxon>Actinomycetota</taxon>
        <taxon>Actinomycetes</taxon>
        <taxon>Bifidobacteriales</taxon>
        <taxon>Bifidobacteriaceae</taxon>
        <taxon>Bifidobacterium</taxon>
    </lineage>
</organism>
<comment type="caution">
    <text evidence="2">The sequence shown here is derived from an EMBL/GenBank/DDBJ whole genome shotgun (WGS) entry which is preliminary data.</text>
</comment>
<dbReference type="SMART" id="SM00530">
    <property type="entry name" value="HTH_XRE"/>
    <property type="match status" value="1"/>
</dbReference>
<accession>A0A4S4F872</accession>
<sequence length="103" mass="11241">MQVLLNFCNMTATTMSPLTEAQSGGMSLQDVVTRNIKIAMVIKGAKQKDLADALGVNRSAISQKMTRRVNWNLEDIEKASGFFHVKPEALVAGQGFEPWTSGL</sequence>
<dbReference type="InterPro" id="IPR001387">
    <property type="entry name" value="Cro/C1-type_HTH"/>
</dbReference>
<dbReference type="SUPFAM" id="SSF47413">
    <property type="entry name" value="lambda repressor-like DNA-binding domains"/>
    <property type="match status" value="1"/>
</dbReference>